<dbReference type="GO" id="GO:0009734">
    <property type="term" value="P:auxin-activated signaling pathway"/>
    <property type="evidence" value="ECO:0007669"/>
    <property type="project" value="UniProtKB-KW"/>
</dbReference>
<evidence type="ECO:0000313" key="14">
    <source>
        <dbReference type="RefSeq" id="XP_008783126.1"/>
    </source>
</evidence>
<dbReference type="AlphaFoldDB" id="A0A8B7BQ69"/>
<sequence>MGIDLNTIEEEEEEEAAEHPTSLQPPQTHHHHRRQPPHPPPPAAASGGVVGGSSSSGASPPVCLELWHACAGPLISLPGKGRVVVYLPQGHLEQLGDGGGVGLLRYDVPPHVFCRVLDVKLRAEEATDEVYVQLSLVAESEEVERQLQEGEVEGDEEMEVDGASKTSTPHMFCKTLTASDTSTHGGFSVPRRAAEDCFPPLDYKQQRPSQELVAKDLHGTEWRFRHIYRGQPRRHLLTTGWSAFVNKKKLVSGDAVLFLRGDDGDLRLGIRRAGQLKSSIPCSVLNSQNQNTFSAVANAVSTKSVFHINYNPRSSQSEFIIPYWKFRKSFGCSISIGTRFKMRIESEDAAERRYTGLIAAIGDIDPIRWPGSKWRCLLVRWDDDASRQNRISPWEIEPTASVSPSNGVSPPGSKRTRIWHNSVSPDFSLPNGSGYSDLEEPARFHKVLQGQEIMGLKTPYYCNDLMKSQISEVRNHQLSEIKRCIADASSCMLAGSGNGFRIPVGNSDFPYKSFGESVRFHKVLQGQEIVSSIPAYQRAPADAHIENGGLRVFSQAPSAGSRWPASFQEFNNFGTSSTTSSAQVSSPSSVLMFQQASSQLPGPNLVYAVNNHDNGERSNLSGLSDAGKKASLTCPPCHMGCDCIKEHFGVEEVLTSDHSNRNILPSSRKSCRLFGFPLTEVNPVANGVDGTPMAASSLRNFETSFAPLKPQTPAKLDGPSCTKVYKLGSVTGRAIELSKLGGYDDLMCELEQLFDMKGLLNDPQKGWQVLYTAAADDMMRLGDVPWQKFRNIASRILVYTRGKVGVVACR</sequence>
<dbReference type="InterPro" id="IPR015300">
    <property type="entry name" value="DNA-bd_pseudobarrel_sf"/>
</dbReference>
<feature type="region of interest" description="Disordered" evidence="10">
    <location>
        <begin position="147"/>
        <end position="166"/>
    </location>
</feature>
<dbReference type="GO" id="GO:0006355">
    <property type="term" value="P:regulation of DNA-templated transcription"/>
    <property type="evidence" value="ECO:0007669"/>
    <property type="project" value="InterPro"/>
</dbReference>
<dbReference type="Pfam" id="PF02362">
    <property type="entry name" value="B3"/>
    <property type="match status" value="1"/>
</dbReference>
<evidence type="ECO:0000256" key="6">
    <source>
        <dbReference type="ARBA" id="ARBA00023163"/>
    </source>
</evidence>
<keyword evidence="8 9" id="KW-0927">Auxin signaling pathway</keyword>
<organism evidence="13 14">
    <name type="scientific">Phoenix dactylifera</name>
    <name type="common">Date palm</name>
    <dbReference type="NCBI Taxonomy" id="42345"/>
    <lineage>
        <taxon>Eukaryota</taxon>
        <taxon>Viridiplantae</taxon>
        <taxon>Streptophyta</taxon>
        <taxon>Embryophyta</taxon>
        <taxon>Tracheophyta</taxon>
        <taxon>Spermatophyta</taxon>
        <taxon>Magnoliopsida</taxon>
        <taxon>Liliopsida</taxon>
        <taxon>Arecaceae</taxon>
        <taxon>Coryphoideae</taxon>
        <taxon>Phoeniceae</taxon>
        <taxon>Phoenix</taxon>
    </lineage>
</organism>
<accession>A0A8B7BQ69</accession>
<dbReference type="InterPro" id="IPR044835">
    <property type="entry name" value="ARF_plant"/>
</dbReference>
<evidence type="ECO:0000313" key="13">
    <source>
        <dbReference type="Proteomes" id="UP000228380"/>
    </source>
</evidence>
<dbReference type="PROSITE" id="PS51745">
    <property type="entry name" value="PB1"/>
    <property type="match status" value="1"/>
</dbReference>
<evidence type="ECO:0000256" key="3">
    <source>
        <dbReference type="ARBA" id="ARBA00007853"/>
    </source>
</evidence>
<dbReference type="CDD" id="cd10017">
    <property type="entry name" value="B3_DNA"/>
    <property type="match status" value="1"/>
</dbReference>
<protein>
    <recommendedName>
        <fullName evidence="9">Auxin response factor</fullName>
    </recommendedName>
</protein>
<dbReference type="SMART" id="SM01019">
    <property type="entry name" value="B3"/>
    <property type="match status" value="1"/>
</dbReference>
<dbReference type="PANTHER" id="PTHR31384">
    <property type="entry name" value="AUXIN RESPONSE FACTOR 4-RELATED"/>
    <property type="match status" value="1"/>
</dbReference>
<feature type="region of interest" description="Disordered" evidence="10">
    <location>
        <begin position="1"/>
        <end position="55"/>
    </location>
</feature>
<evidence type="ECO:0000256" key="2">
    <source>
        <dbReference type="ARBA" id="ARBA00004123"/>
    </source>
</evidence>
<dbReference type="GO" id="GO:0003677">
    <property type="term" value="F:DNA binding"/>
    <property type="evidence" value="ECO:0007669"/>
    <property type="project" value="UniProtKB-KW"/>
</dbReference>
<keyword evidence="4 9" id="KW-0805">Transcription regulation</keyword>
<dbReference type="OrthoDB" id="624437at2759"/>
<comment type="subcellular location">
    <subcellularLocation>
        <location evidence="2 9">Nucleus</location>
    </subcellularLocation>
</comment>
<proteinExistence type="inferred from homology"/>
<dbReference type="FunFam" id="2.30.30.1040:FF:000001">
    <property type="entry name" value="Auxin response factor"/>
    <property type="match status" value="1"/>
</dbReference>
<evidence type="ECO:0000259" key="11">
    <source>
        <dbReference type="PROSITE" id="PS50863"/>
    </source>
</evidence>
<dbReference type="Proteomes" id="UP000228380">
    <property type="component" value="Chromosome 8"/>
</dbReference>
<dbReference type="GO" id="GO:0005634">
    <property type="term" value="C:nucleus"/>
    <property type="evidence" value="ECO:0007669"/>
    <property type="project" value="UniProtKB-SubCell"/>
</dbReference>
<comment type="function">
    <text evidence="1 9">Auxin response factors (ARFs) are transcriptional factors that bind specifically to the DNA sequence 5'-TGTCTC-3' found in the auxin-responsive promoter elements (AuxREs).</text>
</comment>
<dbReference type="SUPFAM" id="SSF101936">
    <property type="entry name" value="DNA-binding pseudobarrel domain"/>
    <property type="match status" value="1"/>
</dbReference>
<keyword evidence="13" id="KW-1185">Reference proteome</keyword>
<dbReference type="InterPro" id="IPR053793">
    <property type="entry name" value="PB1-like"/>
</dbReference>
<evidence type="ECO:0000259" key="12">
    <source>
        <dbReference type="PROSITE" id="PS51745"/>
    </source>
</evidence>
<gene>
    <name evidence="14" type="primary">LOC103702465</name>
</gene>
<feature type="compositionally biased region" description="Low complexity" evidence="10">
    <location>
        <begin position="44"/>
        <end position="55"/>
    </location>
</feature>
<keyword evidence="7 9" id="KW-0539">Nucleus</keyword>
<keyword evidence="5 9" id="KW-0238">DNA-binding</keyword>
<comment type="similarity">
    <text evidence="3 9">Belongs to the ARF family.</text>
</comment>
<dbReference type="InterPro" id="IPR010525">
    <property type="entry name" value="ARF_dom"/>
</dbReference>
<evidence type="ECO:0000256" key="5">
    <source>
        <dbReference type="ARBA" id="ARBA00023125"/>
    </source>
</evidence>
<feature type="domain" description="TF-B3" evidence="11">
    <location>
        <begin position="172"/>
        <end position="274"/>
    </location>
</feature>
<dbReference type="Pfam" id="PF06507">
    <property type="entry name" value="ARF_AD"/>
    <property type="match status" value="1"/>
</dbReference>
<keyword evidence="6 9" id="KW-0804">Transcription</keyword>
<dbReference type="Gene3D" id="3.10.20.90">
    <property type="entry name" value="Phosphatidylinositol 3-kinase Catalytic Subunit, Chain A, domain 1"/>
    <property type="match status" value="1"/>
</dbReference>
<reference evidence="13" key="1">
    <citation type="journal article" date="2019" name="Nat. Commun.">
        <title>Genome-wide association mapping of date palm fruit traits.</title>
        <authorList>
            <person name="Hazzouri K.M."/>
            <person name="Gros-Balthazard M."/>
            <person name="Flowers J.M."/>
            <person name="Copetti D."/>
            <person name="Lemansour A."/>
            <person name="Lebrun M."/>
            <person name="Masmoudi K."/>
            <person name="Ferrand S."/>
            <person name="Dhar M.I."/>
            <person name="Fresquez Z.A."/>
            <person name="Rosas U."/>
            <person name="Zhang J."/>
            <person name="Talag J."/>
            <person name="Lee S."/>
            <person name="Kudrna D."/>
            <person name="Powell R.F."/>
            <person name="Leitch I.J."/>
            <person name="Krueger R.R."/>
            <person name="Wing R.A."/>
            <person name="Amiri K.M.A."/>
            <person name="Purugganan M.D."/>
        </authorList>
    </citation>
    <scope>NUCLEOTIDE SEQUENCE [LARGE SCALE GENOMIC DNA]</scope>
    <source>
        <strain evidence="13">cv. Khalas</strain>
    </source>
</reference>
<dbReference type="RefSeq" id="XP_008783126.1">
    <property type="nucleotide sequence ID" value="XM_008784904.4"/>
</dbReference>
<dbReference type="FunFam" id="2.40.330.10:FF:000001">
    <property type="entry name" value="Auxin response factor"/>
    <property type="match status" value="1"/>
</dbReference>
<evidence type="ECO:0000256" key="7">
    <source>
        <dbReference type="ARBA" id="ARBA00023242"/>
    </source>
</evidence>
<reference evidence="14" key="2">
    <citation type="submission" date="2025-08" db="UniProtKB">
        <authorList>
            <consortium name="RefSeq"/>
        </authorList>
    </citation>
    <scope>IDENTIFICATION</scope>
    <source>
        <tissue evidence="14">Young leaves</tissue>
    </source>
</reference>
<dbReference type="KEGG" id="pda:103702465"/>
<feature type="compositionally biased region" description="Acidic residues" evidence="10">
    <location>
        <begin position="7"/>
        <end position="16"/>
    </location>
</feature>
<dbReference type="Gene3D" id="2.40.330.10">
    <property type="entry name" value="DNA-binding pseudobarrel domain"/>
    <property type="match status" value="1"/>
</dbReference>
<dbReference type="InterPro" id="IPR003340">
    <property type="entry name" value="B3_DNA-bd"/>
</dbReference>
<dbReference type="Gene3D" id="2.30.30.1040">
    <property type="match status" value="1"/>
</dbReference>
<comment type="subunit">
    <text evidence="9">Homodimers and heterodimers.</text>
</comment>
<name>A0A8B7BQ69_PHODC</name>
<evidence type="ECO:0000256" key="9">
    <source>
        <dbReference type="RuleBase" id="RU004561"/>
    </source>
</evidence>
<evidence type="ECO:0000256" key="1">
    <source>
        <dbReference type="ARBA" id="ARBA00003182"/>
    </source>
</evidence>
<dbReference type="GeneID" id="103702465"/>
<evidence type="ECO:0000256" key="4">
    <source>
        <dbReference type="ARBA" id="ARBA00023015"/>
    </source>
</evidence>
<evidence type="ECO:0000256" key="8">
    <source>
        <dbReference type="ARBA" id="ARBA00023294"/>
    </source>
</evidence>
<dbReference type="PANTHER" id="PTHR31384:SF5">
    <property type="entry name" value="AUXIN RESPONSE FACTOR 3"/>
    <property type="match status" value="1"/>
</dbReference>
<dbReference type="PROSITE" id="PS50863">
    <property type="entry name" value="B3"/>
    <property type="match status" value="1"/>
</dbReference>
<feature type="domain" description="PB1" evidence="12">
    <location>
        <begin position="719"/>
        <end position="801"/>
    </location>
</feature>
<evidence type="ECO:0000256" key="10">
    <source>
        <dbReference type="SAM" id="MobiDB-lite"/>
    </source>
</evidence>
<feature type="compositionally biased region" description="Acidic residues" evidence="10">
    <location>
        <begin position="150"/>
        <end position="160"/>
    </location>
</feature>